<gene>
    <name evidence="2" type="ORF">EZV76_00555</name>
</gene>
<reference evidence="2 3" key="1">
    <citation type="submission" date="2019-03" db="EMBL/GenBank/DDBJ databases">
        <title>Muricauda SCR12 sp.nov, a marine bacterium isolated from Pacific Ocean:the Okinawa trough.</title>
        <authorList>
            <person name="Liu L."/>
        </authorList>
    </citation>
    <scope>NUCLEOTIDE SEQUENCE [LARGE SCALE GENOMIC DNA]</scope>
    <source>
        <strain evidence="2 3">SCR12</strain>
    </source>
</reference>
<dbReference type="InterPro" id="IPR000917">
    <property type="entry name" value="Sulfatase_N"/>
</dbReference>
<evidence type="ECO:0000259" key="1">
    <source>
        <dbReference type="Pfam" id="PF00884"/>
    </source>
</evidence>
<dbReference type="PANTHER" id="PTHR46615">
    <property type="entry name" value="ARYLSULFATASE K"/>
    <property type="match status" value="1"/>
</dbReference>
<dbReference type="CDD" id="cd16155">
    <property type="entry name" value="sulfatase_like"/>
    <property type="match status" value="1"/>
</dbReference>
<proteinExistence type="predicted"/>
<dbReference type="PANTHER" id="PTHR46615:SF1">
    <property type="entry name" value="ARYLSULFATASE K"/>
    <property type="match status" value="1"/>
</dbReference>
<name>A0A4S8RQC5_9FLAO</name>
<dbReference type="InterPro" id="IPR051849">
    <property type="entry name" value="GAG-degrading_sulfatase"/>
</dbReference>
<feature type="domain" description="Sulfatase N-terminal" evidence="1">
    <location>
        <begin position="35"/>
        <end position="378"/>
    </location>
</feature>
<dbReference type="Proteomes" id="UP000310406">
    <property type="component" value="Unassembled WGS sequence"/>
</dbReference>
<sequence>MNWPKPTYTLLISTLVFLGCKNTPKDSADTTLEKPNIIFLFTDDQSYRDLHALGNLEVRTPAMDQLVEEGTTFTHAYNMGGWNGAICVASRAMIISGRSVWRAQEVSKSFAQNKEFDKTWPQLLKTVGYETYMTGKWHISAPADSIFDHVARSLRGMPFDTPEGYNRPLSVNDTLWQPWDTDRGGYWQGGKHWSELVRDDALGFIDTAANAPEPFFMYIAFNAPHDPRQSPREYVESYDVEDIALPESFLPKYPYAEAMGAGPNLRDEKLAPFPRTEYAIKKNRQEYYAITTHLDDQIAMILSKLKEKGLDKNTYIFFTADHGLSVGEHGLLGKQNMYDHSVRVPLMVVGPNIPKGKKVENDVYLQDIMATTLQLAGVEKPNYVEFNSLLPQINQDTEGLAEVYGCYEKGSQRMIRKDGWKLIVYPRAAKLRLYDLTNDPNELSDVSEHPDQQEKVKTLFTDLVKLQQKMGDTLQLDSNTYPQTKEMKTL</sequence>
<dbReference type="InterPro" id="IPR017850">
    <property type="entry name" value="Alkaline_phosphatase_core_sf"/>
</dbReference>
<keyword evidence="3" id="KW-1185">Reference proteome</keyword>
<evidence type="ECO:0000313" key="2">
    <source>
        <dbReference type="EMBL" id="THV60863.1"/>
    </source>
</evidence>
<dbReference type="Gene3D" id="3.40.720.10">
    <property type="entry name" value="Alkaline Phosphatase, subunit A"/>
    <property type="match status" value="1"/>
</dbReference>
<dbReference type="SUPFAM" id="SSF53649">
    <property type="entry name" value="Alkaline phosphatase-like"/>
    <property type="match status" value="1"/>
</dbReference>
<dbReference type="PROSITE" id="PS51257">
    <property type="entry name" value="PROKAR_LIPOPROTEIN"/>
    <property type="match status" value="1"/>
</dbReference>
<evidence type="ECO:0000313" key="3">
    <source>
        <dbReference type="Proteomes" id="UP000310406"/>
    </source>
</evidence>
<dbReference type="EMBL" id="SNTZ01000001">
    <property type="protein sequence ID" value="THV60863.1"/>
    <property type="molecule type" value="Genomic_DNA"/>
</dbReference>
<dbReference type="AlphaFoldDB" id="A0A4S8RQC5"/>
<dbReference type="Pfam" id="PF00884">
    <property type="entry name" value="Sulfatase"/>
    <property type="match status" value="1"/>
</dbReference>
<organism evidence="2 3">
    <name type="scientific">Flagellimonas alvinocaridis</name>
    <dbReference type="NCBI Taxonomy" id="2530200"/>
    <lineage>
        <taxon>Bacteria</taxon>
        <taxon>Pseudomonadati</taxon>
        <taxon>Bacteroidota</taxon>
        <taxon>Flavobacteriia</taxon>
        <taxon>Flavobacteriales</taxon>
        <taxon>Flavobacteriaceae</taxon>
        <taxon>Flagellimonas</taxon>
    </lineage>
</organism>
<comment type="caution">
    <text evidence="2">The sequence shown here is derived from an EMBL/GenBank/DDBJ whole genome shotgun (WGS) entry which is preliminary data.</text>
</comment>
<dbReference type="GO" id="GO:0015024">
    <property type="term" value="F:glucuronate-2-sulfatase activity"/>
    <property type="evidence" value="ECO:0007669"/>
    <property type="project" value="TreeGrafter"/>
</dbReference>
<accession>A0A4S8RQC5</accession>
<dbReference type="GO" id="GO:0004065">
    <property type="term" value="F:arylsulfatase activity"/>
    <property type="evidence" value="ECO:0007669"/>
    <property type="project" value="TreeGrafter"/>
</dbReference>
<dbReference type="RefSeq" id="WP_136564658.1">
    <property type="nucleotide sequence ID" value="NZ_SNTZ01000001.1"/>
</dbReference>
<protein>
    <submittedName>
        <fullName evidence="2">DUF4976 domain-containing protein</fullName>
    </submittedName>
</protein>
<dbReference type="OrthoDB" id="9762324at2"/>